<proteinExistence type="predicted"/>
<gene>
    <name evidence="1" type="ORF">F7725_008446</name>
</gene>
<keyword evidence="2" id="KW-1185">Reference proteome</keyword>
<protein>
    <submittedName>
        <fullName evidence="1">Uncharacterized protein</fullName>
    </submittedName>
</protein>
<reference evidence="1 2" key="1">
    <citation type="submission" date="2020-03" db="EMBL/GenBank/DDBJ databases">
        <title>Dissostichus mawsoni Genome sequencing and assembly.</title>
        <authorList>
            <person name="Park H."/>
        </authorList>
    </citation>
    <scope>NUCLEOTIDE SEQUENCE [LARGE SCALE GENOMIC DNA]</scope>
    <source>
        <strain evidence="1">DM0001</strain>
        <tissue evidence="1">Muscle</tissue>
    </source>
</reference>
<organism evidence="1 2">
    <name type="scientific">Dissostichus mawsoni</name>
    <name type="common">Antarctic cod</name>
    <dbReference type="NCBI Taxonomy" id="36200"/>
    <lineage>
        <taxon>Eukaryota</taxon>
        <taxon>Metazoa</taxon>
        <taxon>Chordata</taxon>
        <taxon>Craniata</taxon>
        <taxon>Vertebrata</taxon>
        <taxon>Euteleostomi</taxon>
        <taxon>Actinopterygii</taxon>
        <taxon>Neopterygii</taxon>
        <taxon>Teleostei</taxon>
        <taxon>Neoteleostei</taxon>
        <taxon>Acanthomorphata</taxon>
        <taxon>Eupercaria</taxon>
        <taxon>Perciformes</taxon>
        <taxon>Notothenioidei</taxon>
        <taxon>Nototheniidae</taxon>
        <taxon>Dissostichus</taxon>
    </lineage>
</organism>
<sequence>MLKALLRALTLSKWLKEARYSFSCSWLMPLASLVKIWFSISLMVRAMVRLLDQLVVSLQLVDLWLVVDDVLLVLTEGPITLAWLANCLRRRSLFCCRACSSIRAWVDGGVRVSSGHVHVVRLHDLSDLVVDPEDRLPLFVRLGQRGLELLVSCRSSMAPSIQLLKGAARLANSRYSWSMSLAAFMGQSSQSVPLVADILTASVHTGESPGFVDRCFLTELLGQMVESLQSADLVEEPLLVPFLRTLQTPPRIVDVLNEEKETNT</sequence>
<evidence type="ECO:0000313" key="1">
    <source>
        <dbReference type="EMBL" id="KAF3845283.1"/>
    </source>
</evidence>
<dbReference type="EMBL" id="JAAKFY010000015">
    <property type="protein sequence ID" value="KAF3845283.1"/>
    <property type="molecule type" value="Genomic_DNA"/>
</dbReference>
<accession>A0A7J5Y848</accession>
<comment type="caution">
    <text evidence="1">The sequence shown here is derived from an EMBL/GenBank/DDBJ whole genome shotgun (WGS) entry which is preliminary data.</text>
</comment>
<name>A0A7J5Y848_DISMA</name>
<dbReference type="AlphaFoldDB" id="A0A7J5Y848"/>
<evidence type="ECO:0000313" key="2">
    <source>
        <dbReference type="Proteomes" id="UP000518266"/>
    </source>
</evidence>
<dbReference type="Proteomes" id="UP000518266">
    <property type="component" value="Unassembled WGS sequence"/>
</dbReference>
<dbReference type="OrthoDB" id="10529601at2759"/>